<reference evidence="3" key="1">
    <citation type="journal article" date="2016" name="Genome Announc.">
        <title>Draft Genome Sequences of Methanobrevibacter curvatus DSM11111, Methanobrevibacter cuticularis DSM11139, Methanobrevibacter filiformis DSM11501, and Methanobrevibacter oralis DSM7256.</title>
        <authorList>
            <person name="Poehlein A."/>
            <person name="Seedorf H."/>
        </authorList>
    </citation>
    <scope>NUCLEOTIDE SEQUENCE [LARGE SCALE GENOMIC DNA]</scope>
    <source>
        <strain evidence="3">DSM 7256 / JCM 30027 / ZR</strain>
    </source>
</reference>
<comment type="caution">
    <text evidence="2">The sequence shown here is derived from an EMBL/GenBank/DDBJ whole genome shotgun (WGS) entry which is preliminary data.</text>
</comment>
<dbReference type="Pfam" id="PF01423">
    <property type="entry name" value="LSM"/>
    <property type="match status" value="1"/>
</dbReference>
<dbReference type="InterPro" id="IPR010920">
    <property type="entry name" value="LSM_dom_sf"/>
</dbReference>
<dbReference type="OrthoDB" id="74309at2157"/>
<feature type="domain" description="Sm" evidence="1">
    <location>
        <begin position="10"/>
        <end position="64"/>
    </location>
</feature>
<evidence type="ECO:0000259" key="1">
    <source>
        <dbReference type="SMART" id="SM00651"/>
    </source>
</evidence>
<organism evidence="2 3">
    <name type="scientific">Methanobrevibacter oralis</name>
    <dbReference type="NCBI Taxonomy" id="66851"/>
    <lineage>
        <taxon>Archaea</taxon>
        <taxon>Methanobacteriati</taxon>
        <taxon>Methanobacteriota</taxon>
        <taxon>Methanomada group</taxon>
        <taxon>Methanobacteria</taxon>
        <taxon>Methanobacteriales</taxon>
        <taxon>Methanobacteriaceae</taxon>
        <taxon>Methanobrevibacter</taxon>
    </lineage>
</organism>
<dbReference type="RefSeq" id="WP_042694727.1">
    <property type="nucleotide sequence ID" value="NZ_CABMAB010000047.1"/>
</dbReference>
<dbReference type="Gene3D" id="2.30.30.100">
    <property type="match status" value="1"/>
</dbReference>
<dbReference type="Proteomes" id="UP000077428">
    <property type="component" value="Unassembled WGS sequence"/>
</dbReference>
<dbReference type="PATRIC" id="fig|66851.6.peg.414"/>
<gene>
    <name evidence="2" type="ORF">MBORA_03590</name>
</gene>
<evidence type="ECO:0000313" key="3">
    <source>
        <dbReference type="Proteomes" id="UP000077428"/>
    </source>
</evidence>
<dbReference type="InterPro" id="IPR001163">
    <property type="entry name" value="Sm_dom_euk/arc"/>
</dbReference>
<dbReference type="STRING" id="66851.MBORA_03590"/>
<dbReference type="EMBL" id="LWMU01000045">
    <property type="protein sequence ID" value="KZX13783.1"/>
    <property type="molecule type" value="Genomic_DNA"/>
</dbReference>
<name>A0A166BT28_METOA</name>
<accession>A0A166BT28</accession>
<dbReference type="SUPFAM" id="SSF50182">
    <property type="entry name" value="Sm-like ribonucleoproteins"/>
    <property type="match status" value="1"/>
</dbReference>
<dbReference type="CDD" id="cd00600">
    <property type="entry name" value="Sm_like"/>
    <property type="match status" value="1"/>
</dbReference>
<dbReference type="SMART" id="SM00651">
    <property type="entry name" value="Sm"/>
    <property type="match status" value="1"/>
</dbReference>
<evidence type="ECO:0000313" key="2">
    <source>
        <dbReference type="EMBL" id="KZX13783.1"/>
    </source>
</evidence>
<dbReference type="AlphaFoldDB" id="A0A166BT28"/>
<proteinExistence type="predicted"/>
<sequence length="66" mass="7480">MTNEEDNVNELFSQFKNKHVNVDLRGNYQSEGKIIAVDNYLNLVLETENGLETIKGGNIILISLKE</sequence>
<keyword evidence="3" id="KW-1185">Reference proteome</keyword>
<protein>
    <submittedName>
        <fullName evidence="2">LSM domain protein</fullName>
    </submittedName>
</protein>